<evidence type="ECO:0000256" key="1">
    <source>
        <dbReference type="SAM" id="SignalP"/>
    </source>
</evidence>
<evidence type="ECO:0000313" key="2">
    <source>
        <dbReference type="EMBL" id="GAA4868651.1"/>
    </source>
</evidence>
<comment type="caution">
    <text evidence="2">The sequence shown here is derived from an EMBL/GenBank/DDBJ whole genome shotgun (WGS) entry which is preliminary data.</text>
</comment>
<dbReference type="RefSeq" id="WP_345295482.1">
    <property type="nucleotide sequence ID" value="NZ_BAABJY010000002.1"/>
</dbReference>
<evidence type="ECO:0000313" key="3">
    <source>
        <dbReference type="Proteomes" id="UP001501323"/>
    </source>
</evidence>
<accession>A0ABP9E7G5</accession>
<organism evidence="2 3">
    <name type="scientific">Luteimonas vadosa</name>
    <dbReference type="NCBI Taxonomy" id="1165507"/>
    <lineage>
        <taxon>Bacteria</taxon>
        <taxon>Pseudomonadati</taxon>
        <taxon>Pseudomonadota</taxon>
        <taxon>Gammaproteobacteria</taxon>
        <taxon>Lysobacterales</taxon>
        <taxon>Lysobacteraceae</taxon>
        <taxon>Luteimonas</taxon>
    </lineage>
</organism>
<dbReference type="EMBL" id="BAABJY010000002">
    <property type="protein sequence ID" value="GAA4868651.1"/>
    <property type="molecule type" value="Genomic_DNA"/>
</dbReference>
<proteinExistence type="predicted"/>
<keyword evidence="1" id="KW-0732">Signal</keyword>
<dbReference type="Proteomes" id="UP001501323">
    <property type="component" value="Unassembled WGS sequence"/>
</dbReference>
<feature type="signal peptide" evidence="1">
    <location>
        <begin position="1"/>
        <end position="37"/>
    </location>
</feature>
<feature type="chain" id="PRO_5047284726" description="CHRD domain-containing protein" evidence="1">
    <location>
        <begin position="38"/>
        <end position="225"/>
    </location>
</feature>
<name>A0ABP9E7G5_9GAMM</name>
<sequence length="225" mass="22947">MKSLTQPRQKMHPTLARLPAALLGLAIALSASGEAFAGSQSTTTDAFWLWNPAAIVGDAKLVRTETGVSARWSSLGLPKGSAVTLWFVVFNNPAECATTPCGAPDLFNPAVQGDFLLGGGHVIGANGMANFGGHLSLGDASGSGHIEIGFPGLAVGLTNPYGAEVHLLLHSHGPAKTGQMLKSQISSFLGGCTTFLGPDGFAAGPGDVPDEDGECSTIQASIHMP</sequence>
<evidence type="ECO:0008006" key="4">
    <source>
        <dbReference type="Google" id="ProtNLM"/>
    </source>
</evidence>
<gene>
    <name evidence="2" type="ORF">GCM10023332_21490</name>
</gene>
<reference evidence="3" key="1">
    <citation type="journal article" date="2019" name="Int. J. Syst. Evol. Microbiol.">
        <title>The Global Catalogue of Microorganisms (GCM) 10K type strain sequencing project: providing services to taxonomists for standard genome sequencing and annotation.</title>
        <authorList>
            <consortium name="The Broad Institute Genomics Platform"/>
            <consortium name="The Broad Institute Genome Sequencing Center for Infectious Disease"/>
            <person name="Wu L."/>
            <person name="Ma J."/>
        </authorList>
    </citation>
    <scope>NUCLEOTIDE SEQUENCE [LARGE SCALE GENOMIC DNA]</scope>
    <source>
        <strain evidence="3">JCM 18392</strain>
    </source>
</reference>
<protein>
    <recommendedName>
        <fullName evidence="4">CHRD domain-containing protein</fullName>
    </recommendedName>
</protein>
<keyword evidence="3" id="KW-1185">Reference proteome</keyword>